<organism evidence="1 2">
    <name type="scientific">Enterocloster clostridioformis</name>
    <dbReference type="NCBI Taxonomy" id="1531"/>
    <lineage>
        <taxon>Bacteria</taxon>
        <taxon>Bacillati</taxon>
        <taxon>Bacillota</taxon>
        <taxon>Clostridia</taxon>
        <taxon>Lachnospirales</taxon>
        <taxon>Lachnospiraceae</taxon>
        <taxon>Enterocloster</taxon>
    </lineage>
</organism>
<dbReference type="RefSeq" id="WP_112482218.1">
    <property type="nucleotide sequence ID" value="NZ_JAIWZC010000001.1"/>
</dbReference>
<protein>
    <submittedName>
        <fullName evidence="1">Uncharacterized protein</fullName>
    </submittedName>
</protein>
<dbReference type="Proteomes" id="UP000251853">
    <property type="component" value="Unassembled WGS sequence"/>
</dbReference>
<accession>A0A2X2U620</accession>
<proteinExistence type="predicted"/>
<reference evidence="1 2" key="1">
    <citation type="submission" date="2018-06" db="EMBL/GenBank/DDBJ databases">
        <authorList>
            <consortium name="Pathogen Informatics"/>
            <person name="Doyle S."/>
        </authorList>
    </citation>
    <scope>NUCLEOTIDE SEQUENCE [LARGE SCALE GENOMIC DNA]</scope>
    <source>
        <strain evidence="1 2">NCTC11224</strain>
    </source>
</reference>
<keyword evidence="2" id="KW-1185">Reference proteome</keyword>
<name>A0A2X2U620_9FIRM</name>
<evidence type="ECO:0000313" key="2">
    <source>
        <dbReference type="Proteomes" id="UP000251853"/>
    </source>
</evidence>
<sequence length="147" mass="16786">MEKINLLKDFCQCVVGWKCWKNIKRKGVITPQTMFVFCPGDNGNCTAYARDYIKALLDSRHQSNAVFVVTKSESVKIEKNEYIIDVIYCPDKQIENIVKLYSLFPFYYNIVVASIYQPSVRAGETMIGKNGTTEKELFLSGVYGIDD</sequence>
<gene>
    <name evidence="1" type="ORF">NCTC11224_03048</name>
</gene>
<evidence type="ECO:0000313" key="1">
    <source>
        <dbReference type="EMBL" id="SQB11666.1"/>
    </source>
</evidence>
<dbReference type="AlphaFoldDB" id="A0A2X2U620"/>
<dbReference type="EMBL" id="UAVW01000009">
    <property type="protein sequence ID" value="SQB11666.1"/>
    <property type="molecule type" value="Genomic_DNA"/>
</dbReference>